<organism evidence="1 2">
    <name type="scientific">Kiloniella laminariae</name>
    <dbReference type="NCBI Taxonomy" id="454162"/>
    <lineage>
        <taxon>Bacteria</taxon>
        <taxon>Pseudomonadati</taxon>
        <taxon>Pseudomonadota</taxon>
        <taxon>Alphaproteobacteria</taxon>
        <taxon>Rhodospirillales</taxon>
        <taxon>Kiloniellaceae</taxon>
        <taxon>Kiloniella</taxon>
    </lineage>
</organism>
<evidence type="ECO:0000313" key="2">
    <source>
        <dbReference type="Proteomes" id="UP001069802"/>
    </source>
</evidence>
<evidence type="ECO:0000313" key="1">
    <source>
        <dbReference type="EMBL" id="MCZ4282431.1"/>
    </source>
</evidence>
<dbReference type="EMBL" id="JAPWGY010000007">
    <property type="protein sequence ID" value="MCZ4282431.1"/>
    <property type="molecule type" value="Genomic_DNA"/>
</dbReference>
<keyword evidence="2" id="KW-1185">Reference proteome</keyword>
<proteinExistence type="predicted"/>
<dbReference type="RefSeq" id="WP_269424581.1">
    <property type="nucleotide sequence ID" value="NZ_JAPWGY010000007.1"/>
</dbReference>
<protein>
    <submittedName>
        <fullName evidence="1">Periplasmic heavy metal sensor</fullName>
    </submittedName>
</protein>
<accession>A0ABT4LMT9</accession>
<gene>
    <name evidence="1" type="ORF">O4H49_16710</name>
</gene>
<name>A0ABT4LMT9_9PROT</name>
<dbReference type="InterPro" id="IPR025961">
    <property type="entry name" value="Metal_resist"/>
</dbReference>
<reference evidence="1" key="1">
    <citation type="submission" date="2022-12" db="EMBL/GenBank/DDBJ databases">
        <title>Bacterial isolates from different developmental stages of Nematostella vectensis.</title>
        <authorList>
            <person name="Fraune S."/>
        </authorList>
    </citation>
    <scope>NUCLEOTIDE SEQUENCE</scope>
    <source>
        <strain evidence="1">G21630-S1</strain>
    </source>
</reference>
<sequence>MQAPSRKTLTFLLVGSLLLNLFLAGLITSHVWHARSFGPSGGPGGSYSQKSGWRNLPEEQRTLFRKIWREHKDEIKTGFQEMRGIHERLRENLAGKVERDEFEAAYRDFFNEQTTAQNKMFERLLDITMTLPPEQRSQFLSLWGMGQHRHRSGHKPAPEPVTE</sequence>
<comment type="caution">
    <text evidence="1">The sequence shown here is derived from an EMBL/GenBank/DDBJ whole genome shotgun (WGS) entry which is preliminary data.</text>
</comment>
<dbReference type="Gene3D" id="1.20.120.1490">
    <property type="match status" value="1"/>
</dbReference>
<dbReference type="Proteomes" id="UP001069802">
    <property type="component" value="Unassembled WGS sequence"/>
</dbReference>
<dbReference type="Pfam" id="PF13801">
    <property type="entry name" value="Metal_resist"/>
    <property type="match status" value="1"/>
</dbReference>